<sequence>MNHVRNFNYQYVYVLRGTRSGKWYIGCTNNLRKRLQEHQKGLSRYTKGRGPFEIIYFEGCKNKLDGVAREKYLKTGMGRRYLKNRMKRFLFLT</sequence>
<gene>
    <name evidence="3" type="ORF">UT24_C0007G0057</name>
</gene>
<dbReference type="PROSITE" id="PS50164">
    <property type="entry name" value="GIY_YIG"/>
    <property type="match status" value="1"/>
</dbReference>
<dbReference type="CDD" id="cd10449">
    <property type="entry name" value="GIY-YIG_SLX1_like"/>
    <property type="match status" value="1"/>
</dbReference>
<comment type="caution">
    <text evidence="3">The sequence shown here is derived from an EMBL/GenBank/DDBJ whole genome shotgun (WGS) entry which is preliminary data.</text>
</comment>
<dbReference type="SUPFAM" id="SSF82771">
    <property type="entry name" value="GIY-YIG endonuclease"/>
    <property type="match status" value="1"/>
</dbReference>
<dbReference type="PANTHER" id="PTHR34477">
    <property type="entry name" value="UPF0213 PROTEIN YHBQ"/>
    <property type="match status" value="1"/>
</dbReference>
<dbReference type="PANTHER" id="PTHR34477:SF1">
    <property type="entry name" value="UPF0213 PROTEIN YHBQ"/>
    <property type="match status" value="1"/>
</dbReference>
<dbReference type="InterPro" id="IPR050190">
    <property type="entry name" value="UPF0213_domain"/>
</dbReference>
<comment type="similarity">
    <text evidence="1">Belongs to the UPF0213 family.</text>
</comment>
<evidence type="ECO:0000256" key="1">
    <source>
        <dbReference type="ARBA" id="ARBA00007435"/>
    </source>
</evidence>
<accession>A0A0G0MD49</accession>
<dbReference type="AlphaFoldDB" id="A0A0G0MD49"/>
<reference evidence="3 4" key="1">
    <citation type="journal article" date="2015" name="Nature">
        <title>rRNA introns, odd ribosomes, and small enigmatic genomes across a large radiation of phyla.</title>
        <authorList>
            <person name="Brown C.T."/>
            <person name="Hug L.A."/>
            <person name="Thomas B.C."/>
            <person name="Sharon I."/>
            <person name="Castelle C.J."/>
            <person name="Singh A."/>
            <person name="Wilkins M.J."/>
            <person name="Williams K.H."/>
            <person name="Banfield J.F."/>
        </authorList>
    </citation>
    <scope>NUCLEOTIDE SEQUENCE [LARGE SCALE GENOMIC DNA]</scope>
</reference>
<dbReference type="Gene3D" id="3.40.1440.10">
    <property type="entry name" value="GIY-YIG endonuclease"/>
    <property type="match status" value="1"/>
</dbReference>
<dbReference type="Proteomes" id="UP000033881">
    <property type="component" value="Unassembled WGS sequence"/>
</dbReference>
<feature type="domain" description="GIY-YIG" evidence="2">
    <location>
        <begin position="8"/>
        <end position="85"/>
    </location>
</feature>
<dbReference type="InterPro" id="IPR000305">
    <property type="entry name" value="GIY-YIG_endonuc"/>
</dbReference>
<dbReference type="SMART" id="SM00465">
    <property type="entry name" value="GIYc"/>
    <property type="match status" value="1"/>
</dbReference>
<organism evidence="3 4">
    <name type="scientific">Candidatus Woesebacteria bacterium GW2011_GWB1_39_12</name>
    <dbReference type="NCBI Taxonomy" id="1618574"/>
    <lineage>
        <taxon>Bacteria</taxon>
        <taxon>Candidatus Woeseibacteriota</taxon>
    </lineage>
</organism>
<dbReference type="InterPro" id="IPR035901">
    <property type="entry name" value="GIY-YIG_endonuc_sf"/>
</dbReference>
<evidence type="ECO:0000313" key="4">
    <source>
        <dbReference type="Proteomes" id="UP000033881"/>
    </source>
</evidence>
<dbReference type="STRING" id="1618574.UT24_C0007G0057"/>
<evidence type="ECO:0000313" key="3">
    <source>
        <dbReference type="EMBL" id="KKR01093.1"/>
    </source>
</evidence>
<proteinExistence type="inferred from homology"/>
<dbReference type="EMBL" id="LBWB01000007">
    <property type="protein sequence ID" value="KKR01093.1"/>
    <property type="molecule type" value="Genomic_DNA"/>
</dbReference>
<name>A0A0G0MD49_9BACT</name>
<protein>
    <submittedName>
        <fullName evidence="3">GIY-YIG nuclease superfamily protein</fullName>
    </submittedName>
</protein>
<dbReference type="Pfam" id="PF01541">
    <property type="entry name" value="GIY-YIG"/>
    <property type="match status" value="1"/>
</dbReference>
<evidence type="ECO:0000259" key="2">
    <source>
        <dbReference type="PROSITE" id="PS50164"/>
    </source>
</evidence>